<evidence type="ECO:0000259" key="12">
    <source>
        <dbReference type="PROSITE" id="PS51760"/>
    </source>
</evidence>
<evidence type="ECO:0000256" key="5">
    <source>
        <dbReference type="ARBA" id="ARBA00022525"/>
    </source>
</evidence>
<dbReference type="EMBL" id="MNBE01000725">
    <property type="protein sequence ID" value="OKO93378.1"/>
    <property type="molecule type" value="Genomic_DNA"/>
</dbReference>
<dbReference type="InterPro" id="IPR017853">
    <property type="entry name" value="GH"/>
</dbReference>
<keyword evidence="10 13" id="KW-0326">Glycosidase</keyword>
<dbReference type="InterPro" id="IPR001000">
    <property type="entry name" value="GH10_dom"/>
</dbReference>
<comment type="catalytic activity">
    <reaction evidence="1 10">
        <text>Endohydrolysis of (1-&gt;4)-beta-D-xylosidic linkages in xylans.</text>
        <dbReference type="EC" id="3.2.1.8"/>
    </reaction>
</comment>
<dbReference type="PROSITE" id="PS51760">
    <property type="entry name" value="GH10_2"/>
    <property type="match status" value="1"/>
</dbReference>
<dbReference type="OrthoDB" id="3055998at2759"/>
<keyword evidence="8 10" id="KW-0119">Carbohydrate metabolism</keyword>
<comment type="similarity">
    <text evidence="4 10">Belongs to the glycosyl hydrolase 10 (cellulase F) family.</text>
</comment>
<evidence type="ECO:0000256" key="8">
    <source>
        <dbReference type="ARBA" id="ARBA00023277"/>
    </source>
</evidence>
<sequence length="364" mass="39946">MRASLVIAALLAGAAQAAPPSPPHLPGNNNIDLNKLAQRKGKHWFGTAADIPGTAETTDAAYLKVLKKNFGEITPANAMKFMYTEPQQGVFNFTEGDKFLEVAERFDSKVRCHNLVWVSQVSDFVTSKTWTAEELTAIMKNHIFKTVQHFGRRCYSWDVVNEALNGDGTFSSSVWYDTIGEEYFYLAFKYAQEALAQIGAHDVKLYYNDYGIENPGTKSTAVLQLVSNLRKRGIRIDGVGLESHFIVGETPSLADQLATKQAYIKADLDVAITELDVRFAAAPYYTAAAQKQQAEDYYISVASCMNAGPRCIGTVVWDFDDAYSWVPSAFAGQGGACLFNDTLQAKPAYFAVADALEGKPCSVC</sequence>
<comment type="caution">
    <text evidence="13">The sequence shown here is derived from an EMBL/GenBank/DDBJ whole genome shotgun (WGS) entry which is preliminary data.</text>
</comment>
<feature type="signal peptide" evidence="11">
    <location>
        <begin position="1"/>
        <end position="17"/>
    </location>
</feature>
<evidence type="ECO:0000256" key="9">
    <source>
        <dbReference type="ARBA" id="ARBA00023326"/>
    </source>
</evidence>
<proteinExistence type="inferred from homology"/>
<evidence type="ECO:0000313" key="13">
    <source>
        <dbReference type="EMBL" id="OKO93378.1"/>
    </source>
</evidence>
<reference evidence="13 14" key="1">
    <citation type="submission" date="2016-10" db="EMBL/GenBank/DDBJ databases">
        <title>Genome sequence of the ascomycete fungus Penicillium subrubescens.</title>
        <authorList>
            <person name="De Vries R.P."/>
            <person name="Peng M."/>
            <person name="Dilokpimol A."/>
            <person name="Hilden K."/>
            <person name="Makela M.R."/>
            <person name="Grigoriev I."/>
            <person name="Riley R."/>
            <person name="Granchi Z."/>
        </authorList>
    </citation>
    <scope>NUCLEOTIDE SEQUENCE [LARGE SCALE GENOMIC DNA]</scope>
    <source>
        <strain evidence="13 14">CBS 132785</strain>
    </source>
</reference>
<organism evidence="13 14">
    <name type="scientific">Penicillium subrubescens</name>
    <dbReference type="NCBI Taxonomy" id="1316194"/>
    <lineage>
        <taxon>Eukaryota</taxon>
        <taxon>Fungi</taxon>
        <taxon>Dikarya</taxon>
        <taxon>Ascomycota</taxon>
        <taxon>Pezizomycotina</taxon>
        <taxon>Eurotiomycetes</taxon>
        <taxon>Eurotiomycetidae</taxon>
        <taxon>Eurotiales</taxon>
        <taxon>Aspergillaceae</taxon>
        <taxon>Penicillium</taxon>
    </lineage>
</organism>
<evidence type="ECO:0000256" key="2">
    <source>
        <dbReference type="ARBA" id="ARBA00004613"/>
    </source>
</evidence>
<dbReference type="STRING" id="1316194.A0A1Q5SZD9"/>
<protein>
    <recommendedName>
        <fullName evidence="10">Beta-xylanase</fullName>
        <ecNumber evidence="10">3.2.1.8</ecNumber>
    </recommendedName>
</protein>
<keyword evidence="7 10" id="KW-0378">Hydrolase</keyword>
<dbReference type="EC" id="3.2.1.8" evidence="10"/>
<dbReference type="GO" id="GO:0005576">
    <property type="term" value="C:extracellular region"/>
    <property type="evidence" value="ECO:0007669"/>
    <property type="project" value="UniProtKB-SubCell"/>
</dbReference>
<accession>A0A1Q5SZD9</accession>
<comment type="subcellular location">
    <subcellularLocation>
        <location evidence="2">Secreted</location>
    </subcellularLocation>
</comment>
<dbReference type="Pfam" id="PF00331">
    <property type="entry name" value="Glyco_hydro_10"/>
    <property type="match status" value="1"/>
</dbReference>
<evidence type="ECO:0000256" key="1">
    <source>
        <dbReference type="ARBA" id="ARBA00000681"/>
    </source>
</evidence>
<keyword evidence="6 13" id="KW-0858">Xylan degradation</keyword>
<feature type="domain" description="GH10" evidence="12">
    <location>
        <begin position="48"/>
        <end position="355"/>
    </location>
</feature>
<name>A0A1Q5SZD9_9EURO</name>
<dbReference type="GO" id="GO:0031176">
    <property type="term" value="F:endo-1,4-beta-xylanase activity"/>
    <property type="evidence" value="ECO:0007669"/>
    <property type="project" value="UniProtKB-EC"/>
</dbReference>
<keyword evidence="14" id="KW-1185">Reference proteome</keyword>
<keyword evidence="9 10" id="KW-0624">Polysaccharide degradation</keyword>
<dbReference type="PRINTS" id="PR00134">
    <property type="entry name" value="GLHYDRLASE10"/>
</dbReference>
<dbReference type="InterPro" id="IPR044846">
    <property type="entry name" value="GH10"/>
</dbReference>
<dbReference type="PANTHER" id="PTHR31490">
    <property type="entry name" value="GLYCOSYL HYDROLASE"/>
    <property type="match status" value="1"/>
</dbReference>
<dbReference type="Gene3D" id="3.20.20.80">
    <property type="entry name" value="Glycosidases"/>
    <property type="match status" value="1"/>
</dbReference>
<evidence type="ECO:0000256" key="6">
    <source>
        <dbReference type="ARBA" id="ARBA00022651"/>
    </source>
</evidence>
<evidence type="ECO:0000256" key="7">
    <source>
        <dbReference type="ARBA" id="ARBA00022801"/>
    </source>
</evidence>
<evidence type="ECO:0000256" key="10">
    <source>
        <dbReference type="RuleBase" id="RU361174"/>
    </source>
</evidence>
<dbReference type="SMART" id="SM00633">
    <property type="entry name" value="Glyco_10"/>
    <property type="match status" value="1"/>
</dbReference>
<evidence type="ECO:0000313" key="14">
    <source>
        <dbReference type="Proteomes" id="UP000186955"/>
    </source>
</evidence>
<keyword evidence="11" id="KW-0732">Signal</keyword>
<feature type="chain" id="PRO_5012434431" description="Beta-xylanase" evidence="11">
    <location>
        <begin position="18"/>
        <end position="364"/>
    </location>
</feature>
<evidence type="ECO:0000256" key="3">
    <source>
        <dbReference type="ARBA" id="ARBA00004851"/>
    </source>
</evidence>
<dbReference type="UniPathway" id="UPA00114"/>
<keyword evidence="5" id="KW-0964">Secreted</keyword>
<comment type="pathway">
    <text evidence="3">Glycan degradation; xylan degradation.</text>
</comment>
<evidence type="ECO:0000256" key="4">
    <source>
        <dbReference type="ARBA" id="ARBA00007495"/>
    </source>
</evidence>
<dbReference type="PANTHER" id="PTHR31490:SF35">
    <property type="entry name" value="ENDO-1,4-BETA-XYLANASE"/>
    <property type="match status" value="1"/>
</dbReference>
<evidence type="ECO:0000256" key="11">
    <source>
        <dbReference type="SAM" id="SignalP"/>
    </source>
</evidence>
<dbReference type="Proteomes" id="UP000186955">
    <property type="component" value="Unassembled WGS sequence"/>
</dbReference>
<dbReference type="AlphaFoldDB" id="A0A1Q5SZD9"/>
<gene>
    <name evidence="13" type="ORF">PENSUB_12441</name>
</gene>
<dbReference type="SUPFAM" id="SSF51445">
    <property type="entry name" value="(Trans)glycosidases"/>
    <property type="match status" value="1"/>
</dbReference>
<dbReference type="GO" id="GO:0045493">
    <property type="term" value="P:xylan catabolic process"/>
    <property type="evidence" value="ECO:0007669"/>
    <property type="project" value="UniProtKB-UniPathway"/>
</dbReference>